<evidence type="ECO:0000313" key="3">
    <source>
        <dbReference type="Proteomes" id="UP000039865"/>
    </source>
</evidence>
<protein>
    <submittedName>
        <fullName evidence="2">Uncharacterized protein</fullName>
    </submittedName>
</protein>
<dbReference type="EMBL" id="CCKQ01000815">
    <property type="protein sequence ID" value="CDW71911.1"/>
    <property type="molecule type" value="Genomic_DNA"/>
</dbReference>
<dbReference type="AlphaFoldDB" id="A0A077ZTY4"/>
<evidence type="ECO:0000256" key="1">
    <source>
        <dbReference type="SAM" id="MobiDB-lite"/>
    </source>
</evidence>
<keyword evidence="3" id="KW-1185">Reference proteome</keyword>
<feature type="compositionally biased region" description="Polar residues" evidence="1">
    <location>
        <begin position="341"/>
        <end position="369"/>
    </location>
</feature>
<dbReference type="Proteomes" id="UP000039865">
    <property type="component" value="Unassembled WGS sequence"/>
</dbReference>
<feature type="compositionally biased region" description="Polar residues" evidence="1">
    <location>
        <begin position="322"/>
        <end position="331"/>
    </location>
</feature>
<accession>A0A077ZTY4</accession>
<sequence length="496" mass="56792">MLSQSITFRQNPESRRETLNNTPIPLKEQREPLDFLEIDDTQILQFQALDDNEQDLCENYSAISDNNYFSFGAPSQHNKKKLDLSTPRIWQDDDATERQDSDNSGLSPLKLLAPENRFLISVSSNSNIQTLEDQSPYQIDQKTINQYQKLSALKSSYCSYIIMGSPKDNNVYLQYNMSQAKKREEIAFSPVKLKNISDGHKKSVNQSEISSIEASQLVRPYRYDQNKAQTMNTEVDDIQNTYGGNGNDSYGKSYNNYRQRFYNDSSQQSNLIDQNPNPEITTSSVILNTMSQGPILLDLKQGQQRGLIIIDPYKGIKKSLQRHPSLTMESVKSNEEMDEQGVSSVKTSSKLRPDFSSYNSSPNKADQTQVQRFSSFYERQSTMMAKYNKCQRGTDERSKLSQNFRVNSFQRPFNTTFITQNDLSTGVQTTVQRVSRSPLKYGNHRADTLAGYVQDKYLQKNQKILEVYEDILSELLSPQSKLKLEKKVSDIMNDSS</sequence>
<reference evidence="2 3" key="1">
    <citation type="submission" date="2014-06" db="EMBL/GenBank/DDBJ databases">
        <authorList>
            <person name="Swart Estienne"/>
        </authorList>
    </citation>
    <scope>NUCLEOTIDE SEQUENCE [LARGE SCALE GENOMIC DNA]</scope>
    <source>
        <strain evidence="2 3">130c</strain>
    </source>
</reference>
<feature type="region of interest" description="Disordered" evidence="1">
    <location>
        <begin position="1"/>
        <end position="23"/>
    </location>
</feature>
<organism evidence="2 3">
    <name type="scientific">Stylonychia lemnae</name>
    <name type="common">Ciliate</name>
    <dbReference type="NCBI Taxonomy" id="5949"/>
    <lineage>
        <taxon>Eukaryota</taxon>
        <taxon>Sar</taxon>
        <taxon>Alveolata</taxon>
        <taxon>Ciliophora</taxon>
        <taxon>Intramacronucleata</taxon>
        <taxon>Spirotrichea</taxon>
        <taxon>Stichotrichia</taxon>
        <taxon>Sporadotrichida</taxon>
        <taxon>Oxytrichidae</taxon>
        <taxon>Stylonychinae</taxon>
        <taxon>Stylonychia</taxon>
    </lineage>
</organism>
<proteinExistence type="predicted"/>
<evidence type="ECO:0000313" key="2">
    <source>
        <dbReference type="EMBL" id="CDW71911.1"/>
    </source>
</evidence>
<feature type="region of interest" description="Disordered" evidence="1">
    <location>
        <begin position="321"/>
        <end position="369"/>
    </location>
</feature>
<dbReference type="InParanoid" id="A0A077ZTY4"/>
<gene>
    <name evidence="2" type="primary">Contig16167.g17232</name>
    <name evidence="2" type="ORF">STYLEM_862</name>
</gene>
<name>A0A077ZTY4_STYLE</name>
<feature type="compositionally biased region" description="Polar residues" evidence="1">
    <location>
        <begin position="1"/>
        <end position="11"/>
    </location>
</feature>